<evidence type="ECO:0000313" key="5">
    <source>
        <dbReference type="EMBL" id="ORX57494.1"/>
    </source>
</evidence>
<dbReference type="SUPFAM" id="SSF48371">
    <property type="entry name" value="ARM repeat"/>
    <property type="match status" value="1"/>
</dbReference>
<accession>A0A1X2GMY6</accession>
<dbReference type="STRING" id="101127.A0A1X2GMY6"/>
<evidence type="ECO:0000256" key="1">
    <source>
        <dbReference type="ARBA" id="ARBA00004123"/>
    </source>
</evidence>
<dbReference type="OrthoDB" id="342531at2759"/>
<organism evidence="5 6">
    <name type="scientific">Hesseltinella vesiculosa</name>
    <dbReference type="NCBI Taxonomy" id="101127"/>
    <lineage>
        <taxon>Eukaryota</taxon>
        <taxon>Fungi</taxon>
        <taxon>Fungi incertae sedis</taxon>
        <taxon>Mucoromycota</taxon>
        <taxon>Mucoromycotina</taxon>
        <taxon>Mucoromycetes</taxon>
        <taxon>Mucorales</taxon>
        <taxon>Cunninghamellaceae</taxon>
        <taxon>Hesseltinella</taxon>
    </lineage>
</organism>
<evidence type="ECO:0008006" key="7">
    <source>
        <dbReference type="Google" id="ProtNLM"/>
    </source>
</evidence>
<gene>
    <name evidence="5" type="ORF">DM01DRAFT_1334110</name>
</gene>
<comment type="similarity">
    <text evidence="2">Belongs to the MYBBP1A family.</text>
</comment>
<dbReference type="GO" id="GO:0000182">
    <property type="term" value="F:rDNA binding"/>
    <property type="evidence" value="ECO:0007669"/>
    <property type="project" value="TreeGrafter"/>
</dbReference>
<keyword evidence="3" id="KW-0539">Nucleus</keyword>
<reference evidence="5 6" key="1">
    <citation type="submission" date="2016-07" db="EMBL/GenBank/DDBJ databases">
        <title>Pervasive Adenine N6-methylation of Active Genes in Fungi.</title>
        <authorList>
            <consortium name="DOE Joint Genome Institute"/>
            <person name="Mondo S.J."/>
            <person name="Dannebaum R.O."/>
            <person name="Kuo R.C."/>
            <person name="Labutti K."/>
            <person name="Haridas S."/>
            <person name="Kuo A."/>
            <person name="Salamov A."/>
            <person name="Ahrendt S.R."/>
            <person name="Lipzen A."/>
            <person name="Sullivan W."/>
            <person name="Andreopoulos W.B."/>
            <person name="Clum A."/>
            <person name="Lindquist E."/>
            <person name="Daum C."/>
            <person name="Ramamoorthy G.K."/>
            <person name="Gryganskyi A."/>
            <person name="Culley D."/>
            <person name="Magnuson J.K."/>
            <person name="James T.Y."/>
            <person name="O'Malley M.A."/>
            <person name="Stajich J.E."/>
            <person name="Spatafora J.W."/>
            <person name="Visel A."/>
            <person name="Grigoriev I.V."/>
        </authorList>
    </citation>
    <scope>NUCLEOTIDE SEQUENCE [LARGE SCALE GENOMIC DNA]</scope>
    <source>
        <strain evidence="5 6">NRRL 3301</strain>
    </source>
</reference>
<dbReference type="Proteomes" id="UP000242146">
    <property type="component" value="Unassembled WGS sequence"/>
</dbReference>
<dbReference type="AlphaFoldDB" id="A0A1X2GMY6"/>
<dbReference type="GO" id="GO:0005730">
    <property type="term" value="C:nucleolus"/>
    <property type="evidence" value="ECO:0007669"/>
    <property type="project" value="InterPro"/>
</dbReference>
<dbReference type="GO" id="GO:0006355">
    <property type="term" value="P:regulation of DNA-templated transcription"/>
    <property type="evidence" value="ECO:0007669"/>
    <property type="project" value="InterPro"/>
</dbReference>
<dbReference type="PANTHER" id="PTHR13213">
    <property type="entry name" value="MYB-BINDING PROTEIN 1A FAMILY MEMBER"/>
    <property type="match status" value="1"/>
</dbReference>
<evidence type="ECO:0000256" key="4">
    <source>
        <dbReference type="SAM" id="MobiDB-lite"/>
    </source>
</evidence>
<feature type="region of interest" description="Disordered" evidence="4">
    <location>
        <begin position="703"/>
        <end position="727"/>
    </location>
</feature>
<dbReference type="Pfam" id="PF04931">
    <property type="entry name" value="DNA_pol_phi"/>
    <property type="match status" value="1"/>
</dbReference>
<sequence>MATTTLQLYWDLASLDASIRQQATIKLIRTLASFQLEHEKTLNETSLVASTEEQLDKYCATDVAYAVRRLIRGLPSSRQGARQGFSLALTELLSIMDCLTINLVLDLLTRYTDLHESSNNEETRDLLFGRLFGLMAIVASGLLTRSTTTTDDIARMLKDLAEVAKAKVFLNEVAYHVIINMLPYIAQRDEQDKAQIIDQIKTLFFAEDIHTVDQVNLALALQQNFADVDLTEAFKGWASTNVFDKENLAHLAVVVSEMKMEERDKQVDWTPALHCIWDRLLDLVLNSESQRFADFWSVVVDNNLFNMQSSHGRRFWGFQVFNKVLPRLSSQQIPMVFTENFMRALMNNLSSDVRLLNKVARQTALTIEKVAADNSQVGFALVTQLVGKNGHQRFDSVTRTKTVENILATMDNKGLTSYLSYLAGLFTTKAIDGDDTGRALELQREWALHQMVSLINNHKLPKDEAWIQQVIRFVLVYTFFDITPTKSKKQQDPLTHLQPVDLPASTRAICQKKFESLVLALSKLPPIDKLDLKTSRWNGTTKDGQLWAHIVYDTYQQCVRDKKHFTASSPSASTEEQGSWDRAVKVAAEAHKQQEPGFEILLYHILLRGLIDQEEGLALLGDVLNCYDKLHPAKKTKKAAKKAADDEKDPEPIEVIVDILLSFLTSESPILKGIATHVFELFSSLMTKQAIENMIHIITTNENKDGGDELFGEDDDMEEASDDEDDDLEFDSDVEILDSDVEMIDGDNDDQVDEELRQQLEQAMREQGVLANEDDSDEELLGDDAMEAFDEKLAEIFRERKKDKQDPKSVQQSVVHFKNNVLELLGAFAKKNPSNPLLLDTIVPLLQVVQVTKTKATTTQFVNKVLAFLQHRLARSTEVPTKGYDEKDLISIVESVHQFAMDTTGGKAHHTMANQLLVYLRKCIVGSGSDVLLSTLDSRRKKLMQQYLDVYRHSLTAFLSKRSCHLNGPFFGLFQQTPLLAWTLMDCLVAHIPFGQCANVYRNAMDLQWAGYMIQHTVGKDHKALDQDFTDRLLPSLVKAVQEAIKACLDEPEGHSDAIKNLMKFIGIVERTRQKLNHSAKVWDTKLFTSLSQHKTLGTPSLVKATCKPLL</sequence>
<evidence type="ECO:0000313" key="6">
    <source>
        <dbReference type="Proteomes" id="UP000242146"/>
    </source>
</evidence>
<dbReference type="EMBL" id="MCGT01000008">
    <property type="protein sequence ID" value="ORX57494.1"/>
    <property type="molecule type" value="Genomic_DNA"/>
</dbReference>
<protein>
    <recommendedName>
        <fullName evidence="7">DNA polymerase V</fullName>
    </recommendedName>
</protein>
<dbReference type="InterPro" id="IPR007015">
    <property type="entry name" value="DNA_pol_V/MYBBP1A"/>
</dbReference>
<evidence type="ECO:0000256" key="3">
    <source>
        <dbReference type="ARBA" id="ARBA00023242"/>
    </source>
</evidence>
<evidence type="ECO:0000256" key="2">
    <source>
        <dbReference type="ARBA" id="ARBA00006809"/>
    </source>
</evidence>
<comment type="caution">
    <text evidence="5">The sequence shown here is derived from an EMBL/GenBank/DDBJ whole genome shotgun (WGS) entry which is preliminary data.</text>
</comment>
<feature type="compositionally biased region" description="Acidic residues" evidence="4">
    <location>
        <begin position="708"/>
        <end position="727"/>
    </location>
</feature>
<name>A0A1X2GMY6_9FUNG</name>
<comment type="subcellular location">
    <subcellularLocation>
        <location evidence="1">Nucleus</location>
    </subcellularLocation>
</comment>
<proteinExistence type="inferred from homology"/>
<dbReference type="PANTHER" id="PTHR13213:SF2">
    <property type="entry name" value="MYB-BINDING PROTEIN 1A"/>
    <property type="match status" value="1"/>
</dbReference>
<keyword evidence="6" id="KW-1185">Reference proteome</keyword>
<dbReference type="InterPro" id="IPR016024">
    <property type="entry name" value="ARM-type_fold"/>
</dbReference>